<dbReference type="PROSITE" id="PS00061">
    <property type="entry name" value="ADH_SHORT"/>
    <property type="match status" value="1"/>
</dbReference>
<dbReference type="FunFam" id="3.40.50.720:FF:000137">
    <property type="entry name" value="Hydroxysteroid (17-beta) dehydrogenase 3"/>
    <property type="match status" value="1"/>
</dbReference>
<accession>A0AA85J6Y6</accession>
<dbReference type="PRINTS" id="PR00081">
    <property type="entry name" value="GDHRDH"/>
</dbReference>
<reference evidence="7" key="1">
    <citation type="submission" date="2022-06" db="EMBL/GenBank/DDBJ databases">
        <authorList>
            <person name="Berger JAMES D."/>
            <person name="Berger JAMES D."/>
        </authorList>
    </citation>
    <scope>NUCLEOTIDE SEQUENCE [LARGE SCALE GENOMIC DNA]</scope>
</reference>
<dbReference type="InterPro" id="IPR036291">
    <property type="entry name" value="NAD(P)-bd_dom_sf"/>
</dbReference>
<reference evidence="8" key="2">
    <citation type="submission" date="2023-11" db="UniProtKB">
        <authorList>
            <consortium name="WormBaseParasite"/>
        </authorList>
    </citation>
    <scope>IDENTIFICATION</scope>
</reference>
<keyword evidence="6" id="KW-1133">Transmembrane helix</keyword>
<comment type="subcellular location">
    <subcellularLocation>
        <location evidence="1">Endoplasmic reticulum</location>
    </subcellularLocation>
</comment>
<evidence type="ECO:0000256" key="6">
    <source>
        <dbReference type="SAM" id="Phobius"/>
    </source>
</evidence>
<dbReference type="GO" id="GO:0016491">
    <property type="term" value="F:oxidoreductase activity"/>
    <property type="evidence" value="ECO:0007669"/>
    <property type="project" value="UniProtKB-KW"/>
</dbReference>
<dbReference type="Pfam" id="PF00106">
    <property type="entry name" value="adh_short"/>
    <property type="match status" value="1"/>
</dbReference>
<dbReference type="AlphaFoldDB" id="A0AA85J6Y6"/>
<evidence type="ECO:0000313" key="7">
    <source>
        <dbReference type="Proteomes" id="UP000050795"/>
    </source>
</evidence>
<keyword evidence="3" id="KW-0521">NADP</keyword>
<dbReference type="PANTHER" id="PTHR43899:SF13">
    <property type="entry name" value="RH59310P"/>
    <property type="match status" value="1"/>
</dbReference>
<protein>
    <submittedName>
        <fullName evidence="8">Uncharacterized protein</fullName>
    </submittedName>
</protein>
<evidence type="ECO:0000256" key="1">
    <source>
        <dbReference type="ARBA" id="ARBA00004240"/>
    </source>
</evidence>
<keyword evidence="4" id="KW-0560">Oxidoreductase</keyword>
<dbReference type="InterPro" id="IPR020904">
    <property type="entry name" value="Sc_DH/Rdtase_CS"/>
</dbReference>
<dbReference type="InterPro" id="IPR051019">
    <property type="entry name" value="VLCFA-Steroid_DH"/>
</dbReference>
<dbReference type="InterPro" id="IPR002347">
    <property type="entry name" value="SDR_fam"/>
</dbReference>
<dbReference type="GO" id="GO:0005783">
    <property type="term" value="C:endoplasmic reticulum"/>
    <property type="evidence" value="ECO:0007669"/>
    <property type="project" value="UniProtKB-SubCell"/>
</dbReference>
<dbReference type="PIRSF" id="PIRSF000126">
    <property type="entry name" value="11-beta-HSD1"/>
    <property type="match status" value="1"/>
</dbReference>
<dbReference type="WBParaSite" id="TREG1_128470.1">
    <property type="protein sequence ID" value="TREG1_128470.1"/>
    <property type="gene ID" value="TREG1_128470"/>
</dbReference>
<sequence>MILTDWSWDFVFFRYLLVFMALFAVYILPLLKVFFNYTIGKILFSKRKQLKRAGEWAIVTGATDGIGKAYAEQLAKDGLNIMLISRNLEKLSKVAKEIESSYGVKTRVVVADFTKNNIYESIEKEIASLSSIACLVNNVGMSYPHFDDYARAKFMNCNFIQDMITCNTHSIAVMTYLVLSRLLKQKSGTSSAIINIASYAGTVTTPFGSLYGATKAFIYHFSQSIAAELRLSSSSSSKTTKSGQNVIIQTVCPLFVVTAMSRVERPSLFIPTPSDYVNSALNMLGVEELTMGYFTHALQGYFFNIIPLSWKHDKCKKMVEKGRKKFE</sequence>
<keyword evidence="6" id="KW-0812">Transmembrane</keyword>
<proteinExistence type="inferred from homology"/>
<keyword evidence="7" id="KW-1185">Reference proteome</keyword>
<organism evidence="7 8">
    <name type="scientific">Trichobilharzia regenti</name>
    <name type="common">Nasal bird schistosome</name>
    <dbReference type="NCBI Taxonomy" id="157069"/>
    <lineage>
        <taxon>Eukaryota</taxon>
        <taxon>Metazoa</taxon>
        <taxon>Spiralia</taxon>
        <taxon>Lophotrochozoa</taxon>
        <taxon>Platyhelminthes</taxon>
        <taxon>Trematoda</taxon>
        <taxon>Digenea</taxon>
        <taxon>Strigeidida</taxon>
        <taxon>Schistosomatoidea</taxon>
        <taxon>Schistosomatidae</taxon>
        <taxon>Trichobilharzia</taxon>
    </lineage>
</organism>
<dbReference type="SUPFAM" id="SSF51735">
    <property type="entry name" value="NAD(P)-binding Rossmann-fold domains"/>
    <property type="match status" value="1"/>
</dbReference>
<name>A0AA85J6Y6_TRIRE</name>
<evidence type="ECO:0000256" key="3">
    <source>
        <dbReference type="ARBA" id="ARBA00022857"/>
    </source>
</evidence>
<dbReference type="Gene3D" id="3.40.50.720">
    <property type="entry name" value="NAD(P)-binding Rossmann-like Domain"/>
    <property type="match status" value="1"/>
</dbReference>
<keyword evidence="6" id="KW-0472">Membrane</keyword>
<dbReference type="PANTHER" id="PTHR43899">
    <property type="entry name" value="RH59310P"/>
    <property type="match status" value="1"/>
</dbReference>
<dbReference type="CDD" id="cd05356">
    <property type="entry name" value="17beta-HSD1_like_SDR_c"/>
    <property type="match status" value="1"/>
</dbReference>
<evidence type="ECO:0000256" key="4">
    <source>
        <dbReference type="ARBA" id="ARBA00023002"/>
    </source>
</evidence>
<evidence type="ECO:0000256" key="2">
    <source>
        <dbReference type="ARBA" id="ARBA00006484"/>
    </source>
</evidence>
<evidence type="ECO:0000256" key="5">
    <source>
        <dbReference type="RuleBase" id="RU000363"/>
    </source>
</evidence>
<dbReference type="PRINTS" id="PR00080">
    <property type="entry name" value="SDRFAMILY"/>
</dbReference>
<comment type="similarity">
    <text evidence="2 5">Belongs to the short-chain dehydrogenases/reductases (SDR) family.</text>
</comment>
<feature type="transmembrane region" description="Helical" evidence="6">
    <location>
        <begin position="12"/>
        <end position="39"/>
    </location>
</feature>
<evidence type="ECO:0000313" key="8">
    <source>
        <dbReference type="WBParaSite" id="TREG1_128470.1"/>
    </source>
</evidence>
<dbReference type="Proteomes" id="UP000050795">
    <property type="component" value="Unassembled WGS sequence"/>
</dbReference>